<evidence type="ECO:0000313" key="1">
    <source>
        <dbReference type="EMBL" id="KAK4123028.1"/>
    </source>
</evidence>
<dbReference type="EMBL" id="MU853229">
    <property type="protein sequence ID" value="KAK4123028.1"/>
    <property type="molecule type" value="Genomic_DNA"/>
</dbReference>
<proteinExistence type="predicted"/>
<dbReference type="AlphaFoldDB" id="A0AAN6TYC6"/>
<dbReference type="RefSeq" id="XP_062646799.1">
    <property type="nucleotide sequence ID" value="XM_062797497.1"/>
</dbReference>
<evidence type="ECO:0000313" key="2">
    <source>
        <dbReference type="Proteomes" id="UP001302602"/>
    </source>
</evidence>
<dbReference type="Proteomes" id="UP001302602">
    <property type="component" value="Unassembled WGS sequence"/>
</dbReference>
<protein>
    <submittedName>
        <fullName evidence="1">Uncharacterized protein</fullName>
    </submittedName>
</protein>
<organism evidence="1 2">
    <name type="scientific">Parathielavia appendiculata</name>
    <dbReference type="NCBI Taxonomy" id="2587402"/>
    <lineage>
        <taxon>Eukaryota</taxon>
        <taxon>Fungi</taxon>
        <taxon>Dikarya</taxon>
        <taxon>Ascomycota</taxon>
        <taxon>Pezizomycotina</taxon>
        <taxon>Sordariomycetes</taxon>
        <taxon>Sordariomycetidae</taxon>
        <taxon>Sordariales</taxon>
        <taxon>Chaetomiaceae</taxon>
        <taxon>Parathielavia</taxon>
    </lineage>
</organism>
<gene>
    <name evidence="1" type="ORF">N657DRAFT_718103</name>
</gene>
<name>A0AAN6TYC6_9PEZI</name>
<keyword evidence="2" id="KW-1185">Reference proteome</keyword>
<reference evidence="1" key="1">
    <citation type="journal article" date="2023" name="Mol. Phylogenet. Evol.">
        <title>Genome-scale phylogeny and comparative genomics of the fungal order Sordariales.</title>
        <authorList>
            <person name="Hensen N."/>
            <person name="Bonometti L."/>
            <person name="Westerberg I."/>
            <person name="Brannstrom I.O."/>
            <person name="Guillou S."/>
            <person name="Cros-Aarteil S."/>
            <person name="Calhoun S."/>
            <person name="Haridas S."/>
            <person name="Kuo A."/>
            <person name="Mondo S."/>
            <person name="Pangilinan J."/>
            <person name="Riley R."/>
            <person name="LaButti K."/>
            <person name="Andreopoulos B."/>
            <person name="Lipzen A."/>
            <person name="Chen C."/>
            <person name="Yan M."/>
            <person name="Daum C."/>
            <person name="Ng V."/>
            <person name="Clum A."/>
            <person name="Steindorff A."/>
            <person name="Ohm R.A."/>
            <person name="Martin F."/>
            <person name="Silar P."/>
            <person name="Natvig D.O."/>
            <person name="Lalanne C."/>
            <person name="Gautier V."/>
            <person name="Ament-Velasquez S.L."/>
            <person name="Kruys A."/>
            <person name="Hutchinson M.I."/>
            <person name="Powell A.J."/>
            <person name="Barry K."/>
            <person name="Miller A.N."/>
            <person name="Grigoriev I.V."/>
            <person name="Debuchy R."/>
            <person name="Gladieux P."/>
            <person name="Hiltunen Thoren M."/>
            <person name="Johannesson H."/>
        </authorList>
    </citation>
    <scope>NUCLEOTIDE SEQUENCE</scope>
    <source>
        <strain evidence="1">CBS 731.68</strain>
    </source>
</reference>
<comment type="caution">
    <text evidence="1">The sequence shown here is derived from an EMBL/GenBank/DDBJ whole genome shotgun (WGS) entry which is preliminary data.</text>
</comment>
<reference evidence="1" key="2">
    <citation type="submission" date="2023-05" db="EMBL/GenBank/DDBJ databases">
        <authorList>
            <consortium name="Lawrence Berkeley National Laboratory"/>
            <person name="Steindorff A."/>
            <person name="Hensen N."/>
            <person name="Bonometti L."/>
            <person name="Westerberg I."/>
            <person name="Brannstrom I.O."/>
            <person name="Guillou S."/>
            <person name="Cros-Aarteil S."/>
            <person name="Calhoun S."/>
            <person name="Haridas S."/>
            <person name="Kuo A."/>
            <person name="Mondo S."/>
            <person name="Pangilinan J."/>
            <person name="Riley R."/>
            <person name="Labutti K."/>
            <person name="Andreopoulos B."/>
            <person name="Lipzen A."/>
            <person name="Chen C."/>
            <person name="Yanf M."/>
            <person name="Daum C."/>
            <person name="Ng V."/>
            <person name="Clum A."/>
            <person name="Ohm R."/>
            <person name="Martin F."/>
            <person name="Silar P."/>
            <person name="Natvig D."/>
            <person name="Lalanne C."/>
            <person name="Gautier V."/>
            <person name="Ament-Velasquez S.L."/>
            <person name="Kruys A."/>
            <person name="Hutchinson M.I."/>
            <person name="Powell A.J."/>
            <person name="Barry K."/>
            <person name="Miller A.N."/>
            <person name="Grigoriev I.V."/>
            <person name="Debuchy R."/>
            <person name="Gladieux P."/>
            <person name="Thoren M.H."/>
            <person name="Johannesson H."/>
        </authorList>
    </citation>
    <scope>NUCLEOTIDE SEQUENCE</scope>
    <source>
        <strain evidence="1">CBS 731.68</strain>
    </source>
</reference>
<accession>A0AAN6TYC6</accession>
<sequence>MEEALGAMLAGHPDSMQQDEEVNAPELPQAEPNYLAAGFNNYGLYSPAGSIRPFDDINDSAANCPNIVFQPTYQPARSFGEHRTHLTNFMDPTLKDSRMEITNSAGFDAPLDGRFPERTIAMPAVGDDAFLLAHF</sequence>
<dbReference type="GeneID" id="87834276"/>